<dbReference type="InterPro" id="IPR018159">
    <property type="entry name" value="Spectrin/alpha-actinin"/>
</dbReference>
<dbReference type="EMBL" id="GAMC01021104">
    <property type="protein sequence ID" value="JAB85451.1"/>
    <property type="molecule type" value="mRNA"/>
</dbReference>
<feature type="region of interest" description="Disordered" evidence="17">
    <location>
        <begin position="3541"/>
        <end position="3586"/>
    </location>
</feature>
<evidence type="ECO:0000256" key="14">
    <source>
        <dbReference type="ARBA" id="ARBA00083840"/>
    </source>
</evidence>
<dbReference type="CDD" id="cd00176">
    <property type="entry name" value="SPEC"/>
    <property type="match status" value="5"/>
</dbReference>
<feature type="compositionally biased region" description="Polar residues" evidence="17">
    <location>
        <begin position="1725"/>
        <end position="1738"/>
    </location>
</feature>
<feature type="compositionally biased region" description="Polar residues" evidence="17">
    <location>
        <begin position="1762"/>
        <end position="1772"/>
    </location>
</feature>
<dbReference type="GO" id="GO:0046928">
    <property type="term" value="P:regulation of neurotransmitter secretion"/>
    <property type="evidence" value="ECO:0007669"/>
    <property type="project" value="UniProtKB-ARBA"/>
</dbReference>
<dbReference type="Pfam" id="PF09069">
    <property type="entry name" value="EF-hand_3"/>
    <property type="match status" value="1"/>
</dbReference>
<comment type="subunit">
    <text evidence="13">Component of the dystrophin associated protein complex (DAPC). Interacts with Dg, via the Dg WW domain binding sites.</text>
</comment>
<dbReference type="Pfam" id="PF00307">
    <property type="entry name" value="CH"/>
    <property type="match status" value="2"/>
</dbReference>
<evidence type="ECO:0000256" key="2">
    <source>
        <dbReference type="ARBA" id="ARBA00004278"/>
    </source>
</evidence>
<feature type="region of interest" description="Disordered" evidence="17">
    <location>
        <begin position="1721"/>
        <end position="1794"/>
    </location>
</feature>
<feature type="coiled-coil region" evidence="16">
    <location>
        <begin position="810"/>
        <end position="844"/>
    </location>
</feature>
<dbReference type="PANTHER" id="PTHR12268:SF14">
    <property type="entry name" value="DYSTROPHIN-1"/>
    <property type="match status" value="1"/>
</dbReference>
<evidence type="ECO:0000256" key="16">
    <source>
        <dbReference type="SAM" id="Coils"/>
    </source>
</evidence>
<keyword evidence="8" id="KW-0862">Zinc</keyword>
<dbReference type="SMART" id="SM00291">
    <property type="entry name" value="ZnF_ZZ"/>
    <property type="match status" value="1"/>
</dbReference>
<dbReference type="CDD" id="cd00201">
    <property type="entry name" value="WW"/>
    <property type="match status" value="1"/>
</dbReference>
<dbReference type="InterPro" id="IPR043145">
    <property type="entry name" value="Znf_ZZ_sf"/>
</dbReference>
<feature type="compositionally biased region" description="Basic and acidic residues" evidence="17">
    <location>
        <begin position="1918"/>
        <end position="1928"/>
    </location>
</feature>
<feature type="region of interest" description="Disordered" evidence="17">
    <location>
        <begin position="1826"/>
        <end position="1854"/>
    </location>
</feature>
<dbReference type="GO" id="GO:0007474">
    <property type="term" value="P:imaginal disc-derived wing vein specification"/>
    <property type="evidence" value="ECO:0007669"/>
    <property type="project" value="UniProtKB-ARBA"/>
</dbReference>
<dbReference type="Pfam" id="PF09068">
    <property type="entry name" value="EF-hand_2"/>
    <property type="match status" value="1"/>
</dbReference>
<feature type="region of interest" description="Disordered" evidence="17">
    <location>
        <begin position="1987"/>
        <end position="2053"/>
    </location>
</feature>
<dbReference type="GO" id="GO:0008270">
    <property type="term" value="F:zinc ion binding"/>
    <property type="evidence" value="ECO:0007669"/>
    <property type="project" value="UniProtKB-KW"/>
</dbReference>
<name>W8AXC5_CERCA</name>
<dbReference type="GO" id="GO:0016010">
    <property type="term" value="C:dystrophin-associated glycoprotein complex"/>
    <property type="evidence" value="ECO:0007669"/>
    <property type="project" value="UniProtKB-ARBA"/>
</dbReference>
<evidence type="ECO:0000259" key="19">
    <source>
        <dbReference type="PROSITE" id="PS50021"/>
    </source>
</evidence>
<dbReference type="Gene3D" id="1.10.418.10">
    <property type="entry name" value="Calponin-like domain"/>
    <property type="match status" value="2"/>
</dbReference>
<dbReference type="InterPro" id="IPR001715">
    <property type="entry name" value="CH_dom"/>
</dbReference>
<dbReference type="CDD" id="cd16242">
    <property type="entry name" value="EFh_DMD_like"/>
    <property type="match status" value="1"/>
</dbReference>
<evidence type="ECO:0000256" key="12">
    <source>
        <dbReference type="ARBA" id="ARBA00023212"/>
    </source>
</evidence>
<feature type="coiled-coil region" evidence="16">
    <location>
        <begin position="2415"/>
        <end position="2442"/>
    </location>
</feature>
<dbReference type="PROSITE" id="PS00020">
    <property type="entry name" value="ACTININ_2"/>
    <property type="match status" value="1"/>
</dbReference>
<dbReference type="PROSITE" id="PS50020">
    <property type="entry name" value="WW_DOMAIN_2"/>
    <property type="match status" value="1"/>
</dbReference>
<dbReference type="SUPFAM" id="SSF47473">
    <property type="entry name" value="EF-hand"/>
    <property type="match status" value="2"/>
</dbReference>
<dbReference type="SUPFAM" id="SSF47576">
    <property type="entry name" value="Calponin-homology domain, CH-domain"/>
    <property type="match status" value="1"/>
</dbReference>
<dbReference type="OrthoDB" id="10057795at2759"/>
<proteinExistence type="evidence at transcript level"/>
<evidence type="ECO:0000256" key="11">
    <source>
        <dbReference type="ARBA" id="ARBA00023203"/>
    </source>
</evidence>
<dbReference type="CDD" id="cd21186">
    <property type="entry name" value="CH_DMD-like_rpt1"/>
    <property type="match status" value="1"/>
</dbReference>
<dbReference type="FunFam" id="1.20.58.60:FF:000150">
    <property type="entry name" value="dystrophin, isoforms A/C/F/G/H isoform X5"/>
    <property type="match status" value="1"/>
</dbReference>
<dbReference type="GO" id="GO:0050699">
    <property type="term" value="F:WW domain binding"/>
    <property type="evidence" value="ECO:0007669"/>
    <property type="project" value="UniProtKB-ARBA"/>
</dbReference>
<dbReference type="PIRSF" id="PIRSF002341">
    <property type="entry name" value="Dystrophin/utrophin"/>
    <property type="match status" value="1"/>
</dbReference>
<dbReference type="InterPro" id="IPR015153">
    <property type="entry name" value="EF-hand_dom_typ1"/>
</dbReference>
<protein>
    <recommendedName>
        <fullName evidence="14">Protein detached</fullName>
    </recommendedName>
</protein>
<dbReference type="GO" id="GO:0005856">
    <property type="term" value="C:cytoskeleton"/>
    <property type="evidence" value="ECO:0007669"/>
    <property type="project" value="UniProtKB-SubCell"/>
</dbReference>
<feature type="region of interest" description="Disordered" evidence="17">
    <location>
        <begin position="262"/>
        <end position="282"/>
    </location>
</feature>
<dbReference type="GO" id="GO:0048790">
    <property type="term" value="P:maintenance of presynaptic active zone structure"/>
    <property type="evidence" value="ECO:0007669"/>
    <property type="project" value="UniProtKB-ARBA"/>
</dbReference>
<feature type="coiled-coil region" evidence="16">
    <location>
        <begin position="2854"/>
        <end position="2911"/>
    </location>
</feature>
<feature type="coiled-coil region" evidence="16">
    <location>
        <begin position="3423"/>
        <end position="3457"/>
    </location>
</feature>
<feature type="region of interest" description="Disordered" evidence="17">
    <location>
        <begin position="2969"/>
        <end position="2996"/>
    </location>
</feature>
<dbReference type="InterPro" id="IPR050774">
    <property type="entry name" value="KCMF1/Dystrophin"/>
</dbReference>
<reference evidence="21" key="1">
    <citation type="submission" date="2013-07" db="EMBL/GenBank/DDBJ databases">
        <authorList>
            <person name="Geib S."/>
        </authorList>
    </citation>
    <scope>NUCLEOTIDE SEQUENCE</scope>
</reference>
<dbReference type="SUPFAM" id="SSF51045">
    <property type="entry name" value="WW domain"/>
    <property type="match status" value="1"/>
</dbReference>
<evidence type="ECO:0000259" key="18">
    <source>
        <dbReference type="PROSITE" id="PS50020"/>
    </source>
</evidence>
<dbReference type="SMART" id="SM00033">
    <property type="entry name" value="CH"/>
    <property type="match status" value="2"/>
</dbReference>
<feature type="coiled-coil region" evidence="16">
    <location>
        <begin position="3507"/>
        <end position="3537"/>
    </location>
</feature>
<comment type="subcellular location">
    <subcellularLocation>
        <location evidence="2">Cell membrane</location>
        <location evidence="2">Sarcolemma</location>
        <topology evidence="2">Peripheral membrane protein</topology>
        <orientation evidence="2">Cytoplasmic side</orientation>
    </subcellularLocation>
    <subcellularLocation>
        <location evidence="1">Cytoplasm</location>
        <location evidence="1">Cytoskeleton</location>
    </subcellularLocation>
</comment>
<keyword evidence="6" id="KW-0677">Repeat</keyword>
<dbReference type="Pfam" id="PF00435">
    <property type="entry name" value="Spectrin"/>
    <property type="match status" value="2"/>
</dbReference>
<evidence type="ECO:0000256" key="13">
    <source>
        <dbReference type="ARBA" id="ARBA00065906"/>
    </source>
</evidence>
<dbReference type="GO" id="GO:0048172">
    <property type="term" value="P:regulation of short-term neuronal synaptic plasticity"/>
    <property type="evidence" value="ECO:0007669"/>
    <property type="project" value="UniProtKB-ARBA"/>
</dbReference>
<keyword evidence="4" id="KW-0963">Cytoplasm</keyword>
<feature type="domain" description="WW" evidence="18">
    <location>
        <begin position="2993"/>
        <end position="3026"/>
    </location>
</feature>
<keyword evidence="3" id="KW-1003">Cell membrane</keyword>
<keyword evidence="16" id="KW-0175">Coiled coil</keyword>
<dbReference type="GO" id="GO:0005737">
    <property type="term" value="C:cytoplasm"/>
    <property type="evidence" value="ECO:0007669"/>
    <property type="project" value="UniProtKB-ARBA"/>
</dbReference>
<dbReference type="InterPro" id="IPR036020">
    <property type="entry name" value="WW_dom_sf"/>
</dbReference>
<gene>
    <name evidence="21" type="primary">DMDA</name>
</gene>
<dbReference type="InterPro" id="IPR036872">
    <property type="entry name" value="CH_dom_sf"/>
</dbReference>
<evidence type="ECO:0000259" key="20">
    <source>
        <dbReference type="PROSITE" id="PS50135"/>
    </source>
</evidence>
<accession>W8AXC5</accession>
<keyword evidence="5" id="KW-0479">Metal-binding</keyword>
<organism evidence="21">
    <name type="scientific">Ceratitis capitata</name>
    <name type="common">Mediterranean fruit fly</name>
    <name type="synonym">Tephritis capitata</name>
    <dbReference type="NCBI Taxonomy" id="7213"/>
    <lineage>
        <taxon>Eukaryota</taxon>
        <taxon>Metazoa</taxon>
        <taxon>Ecdysozoa</taxon>
        <taxon>Arthropoda</taxon>
        <taxon>Hexapoda</taxon>
        <taxon>Insecta</taxon>
        <taxon>Pterygota</taxon>
        <taxon>Neoptera</taxon>
        <taxon>Endopterygota</taxon>
        <taxon>Diptera</taxon>
        <taxon>Brachycera</taxon>
        <taxon>Muscomorpha</taxon>
        <taxon>Tephritoidea</taxon>
        <taxon>Tephritidae</taxon>
        <taxon>Ceratitis</taxon>
        <taxon>Ceratitis</taxon>
    </lineage>
</organism>
<dbReference type="InterPro" id="IPR015154">
    <property type="entry name" value="EF-hand_dom_typ2"/>
</dbReference>
<keyword evidence="9" id="KW-0106">Calcium</keyword>
<feature type="coiled-coil region" evidence="16">
    <location>
        <begin position="973"/>
        <end position="1000"/>
    </location>
</feature>
<dbReference type="PANTHER" id="PTHR12268">
    <property type="entry name" value="E3 UBIQUITIN-PROTEIN LIGASE KCMF1"/>
    <property type="match status" value="1"/>
</dbReference>
<dbReference type="InterPro" id="IPR001202">
    <property type="entry name" value="WW_dom"/>
</dbReference>
<dbReference type="SMART" id="SM00456">
    <property type="entry name" value="WW"/>
    <property type="match status" value="1"/>
</dbReference>
<dbReference type="SUPFAM" id="SSF57850">
    <property type="entry name" value="RING/U-box"/>
    <property type="match status" value="1"/>
</dbReference>
<dbReference type="PROSITE" id="PS01357">
    <property type="entry name" value="ZF_ZZ_1"/>
    <property type="match status" value="1"/>
</dbReference>
<feature type="region of interest" description="Disordered" evidence="17">
    <location>
        <begin position="2094"/>
        <end position="2133"/>
    </location>
</feature>
<dbReference type="GO" id="GO:0042383">
    <property type="term" value="C:sarcolemma"/>
    <property type="evidence" value="ECO:0007669"/>
    <property type="project" value="UniProtKB-SubCell"/>
</dbReference>
<dbReference type="CDD" id="cd02334">
    <property type="entry name" value="ZZ_dystrophin"/>
    <property type="match status" value="1"/>
</dbReference>
<keyword evidence="11" id="KW-0009">Actin-binding</keyword>
<dbReference type="InterPro" id="IPR035436">
    <property type="entry name" value="Dystrophin/utrophin"/>
</dbReference>
<dbReference type="GO" id="GO:0030010">
    <property type="term" value="P:establishment of cell polarity"/>
    <property type="evidence" value="ECO:0007669"/>
    <property type="project" value="UniProtKB-ARBA"/>
</dbReference>
<feature type="compositionally biased region" description="Polar residues" evidence="17">
    <location>
        <begin position="1826"/>
        <end position="1836"/>
    </location>
</feature>
<evidence type="ECO:0000256" key="8">
    <source>
        <dbReference type="ARBA" id="ARBA00022833"/>
    </source>
</evidence>
<feature type="compositionally biased region" description="Polar residues" evidence="17">
    <location>
        <begin position="3549"/>
        <end position="3586"/>
    </location>
</feature>
<dbReference type="SUPFAM" id="SSF46966">
    <property type="entry name" value="Spectrin repeat"/>
    <property type="match status" value="9"/>
</dbReference>
<feature type="region of interest" description="Disordered" evidence="17">
    <location>
        <begin position="1918"/>
        <end position="1953"/>
    </location>
</feature>
<evidence type="ECO:0000313" key="21">
    <source>
        <dbReference type="EMBL" id="JAB85451.1"/>
    </source>
</evidence>
<dbReference type="GO" id="GO:0008586">
    <property type="term" value="P:imaginal disc-derived wing vein morphogenesis"/>
    <property type="evidence" value="ECO:0007669"/>
    <property type="project" value="UniProtKB-ARBA"/>
</dbReference>
<feature type="domain" description="Calponin-homology (CH)" evidence="19">
    <location>
        <begin position="26"/>
        <end position="130"/>
    </location>
</feature>
<keyword evidence="12" id="KW-0206">Cytoskeleton</keyword>
<dbReference type="SMART" id="SM00150">
    <property type="entry name" value="SPEC"/>
    <property type="match status" value="11"/>
</dbReference>
<evidence type="ECO:0000256" key="1">
    <source>
        <dbReference type="ARBA" id="ARBA00004245"/>
    </source>
</evidence>
<dbReference type="InterPro" id="IPR011992">
    <property type="entry name" value="EF-hand-dom_pair"/>
</dbReference>
<dbReference type="PROSITE" id="PS50135">
    <property type="entry name" value="ZF_ZZ_2"/>
    <property type="match status" value="1"/>
</dbReference>
<dbReference type="Gene3D" id="1.10.238.10">
    <property type="entry name" value="EF-hand"/>
    <property type="match status" value="2"/>
</dbReference>
<feature type="region of interest" description="Disordered" evidence="17">
    <location>
        <begin position="2791"/>
        <end position="2822"/>
    </location>
</feature>
<dbReference type="GO" id="GO:0031594">
    <property type="term" value="C:neuromuscular junction"/>
    <property type="evidence" value="ECO:0007669"/>
    <property type="project" value="UniProtKB-ARBA"/>
</dbReference>
<dbReference type="Gene3D" id="1.20.58.60">
    <property type="match status" value="10"/>
</dbReference>
<feature type="domain" description="ZZ-type" evidence="20">
    <location>
        <begin position="3251"/>
        <end position="3307"/>
    </location>
</feature>
<dbReference type="GO" id="GO:0003779">
    <property type="term" value="F:actin binding"/>
    <property type="evidence" value="ECO:0007669"/>
    <property type="project" value="UniProtKB-KW"/>
</dbReference>
<keyword evidence="7 15" id="KW-0863">Zinc-finger</keyword>
<sequence>LTYIHTYIWINENDMDPAILIDERQDIQKKTFTKWINSHLLKTQCTPVIDLFEDLRDGHRLLALLSVLTQSQLKPERGRMRVHHINNINKVIQVIQEHGVKLVNISSDDIVAGNPKLTLGLIWLIALEFNGQNLVKSQSSNGVEKSLLAWARQYTEPYGLQLHDFSTSWSDGRAFLIILNAHLEDIDLSAALTKHPLARLKTAFDLAHKYFKIEKLLDPEDVHTLKPDNKSIQMYVMCLYHAMESRRSRERSDSVGEAVLFDEKAQEALPPPSSQSMRPSTNITDLDEVPLDSAEEVFSDMSSTPVSSSDPVKSAKYSSDTMHSIMDIGMDESKPVDYLRMGQDKSRPMSTATNASIEITSYQAALEAVLTLLLEDEQILSRELPEPIDFQSAKIQFHENEHFMLKLTEHQQYVGEALEEGSNLINESQKTSGLTTEDQNEIRQQMVLLNERWETLRLQALDVQAKILARLAEFQSQQIEKLRLFLTNIEDRISHMTDIGPSLPAVQQQLTEGRQLKDDLSNQQALVDSLSNMVVIINDESGNFIDLEDKLSALGERWSHVSKWSDLRMEKLLQYKCIYRWLDTREQDLKTMESKDVTDLGGITKRMNDLNYCAKDLLELERYLIDLRQMVAASLQEGDDQGERVLMQLESFEDRLDALKQIVEVQTDRIEAKGFKFGRDRASYDDSRVVRPDGWVDFQMLIKFGDDSDDLNKEERVAELMQQTDETVYQVESPEGNKKRKLRSSDNLYLLTGRIMEAFNFLDDCEDRLQSVHRQSLRNQSEILINLEKDVAKRATLVNELKELYEVCEKEDVKRNLIMEATQIKQIEERFAELKKRIIEQKSETAQIIAKEKFYNSLTGFKLVLADSRDWYKQHSLSASKADLEQRLSHMDSLSGEIADAKEITATLGEDLQEWRQDFKIFYESWNDMKRAIITLIQEKGGLDDVNQRLQRLEDFMAKVASVKVIVTDLPPMQQQQKQLNELVDELEELKADFDHISERRPDAVGTEFAENWAKIPEQLSERVIKQTTAIENLNHFNAEYNDILNVLRKLEAKFKPDDADSTEQSLQNQQSPMGDSNRLNMELRKIEIDVISARNFSEILIKDAESAHREHLLSQIKELNEYFTKVQELHKGQALKRTQVLDKAEEILKRLSATEVWLNELEQNTPKTQIAEINNSNELFQIKSKFQTLKETCERESVSFRELNEVGGELLLQIDELKTTGEEVENKYTQLPKRFTRLSARWTEVTSLVYAKTALLEHISTQLGEFKKFMVSESGYLDRLENKIGSTPENADAEEIIEELDDLENVLRAHSDEWLEKIQEIGNELIEHEFMANSIRAEIDGIVERWTQLQLRAKQRTETLEKEVSEAEQSEKCIVQFEAWLTRVDEILTEHLENDVTIEDLPEDFQRLVKEFDSKQHCFKEIEELIAEHTRNGKIEAANRLQEKLNLTELRFKACQLKLNKCTAPQPAYEQRLNRAVAELRAVEHSTLVLDVASAGPSTVQAQYQKCVQIYRTLSEIKPEIESTIKTGRKVCEDKFTRSPKQLSQRIDALKHLYNALGENVTQSKMFLETLLKLAHQLDECFDHADQLIRRFESTQEMQDRNSGFLEFEDLLQRCDELYEEYSKSCDQSCMEDTRQKIDELKTIYMKLTSADVIKRLTEMKSTLQNLDNISPETLKGMEHELKQINTPSNPDIEKLQQQVIAIVVDALKTRCNENSELAALLPTPSSAPENPSNIENSDTDVEIVVVSNTVRQRRARTPGANDSQNACDSPTKSERSTHLQTTAESPPKNETPAGQAIVTQVLPDVLPPQTFRLAESSTLFSHISTATPIETTDNPPSKPPKRKSRKGEQQHAKVVEIRERNLSHDKMSVQNIEFEPQVGEIVDTVNVLESVEPFVPEYVETVQIVDLSEDSDTSIRVDADGREIQRSKSKRSLTDSSKAQAPLSPLSDDVEMRGALPLNTSTPFLRVEKQRISFDEKRKRIESERDILRDSEEDEDEGPAKDNEASSAKSAPTAKQPKRWRQLTLTLDDELSPKKVKAQEDTSERGKQMDVQCSLDSPLRNSFYSADKEASYDLEPLVFSDDEDIPRFSLEMTPTFDSDSDTSRIETPGTKKQNNFESKILPNSPSLDDSNITLKSPHAESPLSFRDNAPLDQRVQTFDKMAKYMIRKMEATKEKIEKCDEGEVAIEDLKLLIAPDAATLISQGDSLVLETHGKQGNLSRLVMKTQIILREKFREVQQAKSKVPGAQQPAEGNKTPSPRSTLEKLNIDLEELVSKGLKRINDLIEKPYDKKSTDALERRLEEISDRRDDLKLIVNKIGKSEERPKVTATMMNDIEMSKNNLQSHADAVELSLTELKQINKLSTRNGEENDYNDEPSGTGALAGSFDKSVLQISDWLTWEQNMIKIQSVAVDDVDAVRMAIEKQEKVLRELKMKKPQLNELVHTAEVLKGDVKRQQLQEKALKQFSLAPHCAADLDYMRCCLKVTRLREHWDETSQCVLQRAAQLKNMLGDSQRYETKRLELEKWLARMEARAERMGNVATTADVLEAQQKEQKSFHAELHQNKQQFELFNALTQKLIAVYPSDDTTRIKKMTEAINQRYSNLNNGVINRGKQLHAAVHSLQSFDRAMDQFLAFLSESESLCESAEAEIDRNPLMFKDLQSEIETHRVVYDRLDGTGRKLLGSLTSQEDAVMLQRRLDEMNQRWNNLKSKSIAIRNRLESNSEHWNALLLSLRELTEWVIRKDTEQSSLSVGPLMGDAASLQKQLDDHKAFRRQLEDKRPIVESNLLSGRQYISSEPPVSDNSDTEAHDSDSRYLSAEEQSRELTRSIRREVAKLSEQWNNLIDRSDNWKHRLDEYMTKMRQFQKTLEDLTSRVASAEATKTSWQPPASAQEATEQMQHLQRLRDKMTTAGALLDDCNEQQAFFTANQVLVPAVCLSRLEDLNTRMKLLQIAMDERQKTLCNAGANQALENGDDGRTTSNSGTIGPLPNLGQSVKPPWERATTAANVPYYIDHERETTHWDHPEMIELMKSLADLNEIRFSAYRTAMKLRAVQKRLALDRIPMSTAIESFDRHALRAQNDKLIDIPDMTTVLHSLYVTIDKIDLTLMLDLAINWILNVYDSQRTGQIRVLSFKVGLILLCKGHLEEKYRYLFRLIADPERKVDQRKLGLLLHDCIQVPRQLGEVAAFGGSNIEPSVRSCLERAGISQEAIDANQEIAIEQSHFLGWLQHEPQSLVWMPVLHRLAAAETAKHQAKCNICKEYPIIGFRYRCLKCFNFDMCQKCFFFGRNAKNHKLSHPMHEYCTTTTSTEDVRDFTRALKNKFKSRKYFKKHPRVGYLPVQSVLEGDALESPAPSPQHTTHTLQNDMHSRLEMYASRLAQVEYCTGSNSTPDSDDEHQLIAQYCQALPTNNGSGPKSPVQVMAAMDAEQREELEAIIRDLEEENANLQAEYQQLCTKQSSTTPDADGGMQHSTSAMGGLAAGANAAGGQGEHGQDMIAEAKLLRQHKGRLEARMQILEDHNRQLEAQLQRLRQLLDEPNSGAVSAAGSALNSKPNTLQTRSVTASQLNTDSPAKMNQQNGHYEQNTTAEIGRAVEELVTVITEEMIEQTHSEASERNELDGEDDDSESVATAITAKTIIKPFTTTTNTKTNVTTTTNNTTATITK</sequence>
<feature type="compositionally biased region" description="Polar residues" evidence="17">
    <location>
        <begin position="2112"/>
        <end position="2133"/>
    </location>
</feature>
<dbReference type="Pfam" id="PF00569">
    <property type="entry name" value="ZZ"/>
    <property type="match status" value="1"/>
</dbReference>
<feature type="region of interest" description="Disordered" evidence="17">
    <location>
        <begin position="2240"/>
        <end position="2262"/>
    </location>
</feature>
<feature type="domain" description="Calponin-homology (CH)" evidence="19">
    <location>
        <begin position="141"/>
        <end position="244"/>
    </location>
</feature>
<evidence type="ECO:0000256" key="9">
    <source>
        <dbReference type="ARBA" id="ARBA00022837"/>
    </source>
</evidence>
<evidence type="ECO:0000256" key="10">
    <source>
        <dbReference type="ARBA" id="ARBA00023136"/>
    </source>
</evidence>
<dbReference type="PROSITE" id="PS50021">
    <property type="entry name" value="CH"/>
    <property type="match status" value="2"/>
</dbReference>
<dbReference type="PROSITE" id="PS00019">
    <property type="entry name" value="ACTININ_1"/>
    <property type="match status" value="1"/>
</dbReference>
<evidence type="ECO:0000256" key="15">
    <source>
        <dbReference type="PROSITE-ProRule" id="PRU00228"/>
    </source>
</evidence>
<dbReference type="FunFam" id="1.20.58.60:FF:000075">
    <property type="entry name" value="utrophin isoform X1"/>
    <property type="match status" value="1"/>
</dbReference>
<dbReference type="InterPro" id="IPR002017">
    <property type="entry name" value="Spectrin_repeat"/>
</dbReference>
<reference evidence="21" key="2">
    <citation type="journal article" date="2014" name="BMC Genomics">
        <title>A genomic perspective to assessing quality of mass-reared SIT flies used in Mediterranean fruit fly (Ceratitis capitata) eradication in California.</title>
        <authorList>
            <person name="Calla B."/>
            <person name="Hall B."/>
            <person name="Hou S."/>
            <person name="Geib S.M."/>
        </authorList>
    </citation>
    <scope>NUCLEOTIDE SEQUENCE</scope>
</reference>
<dbReference type="FunFam" id="3.30.60.90:FF:000001">
    <property type="entry name" value="Dystrophin isoform 2"/>
    <property type="match status" value="1"/>
</dbReference>
<dbReference type="InterPro" id="IPR001589">
    <property type="entry name" value="Actinin_actin-bd_CS"/>
</dbReference>
<evidence type="ECO:0000256" key="6">
    <source>
        <dbReference type="ARBA" id="ARBA00022737"/>
    </source>
</evidence>
<dbReference type="Gene3D" id="3.30.60.90">
    <property type="match status" value="1"/>
</dbReference>
<dbReference type="GO" id="GO:0007274">
    <property type="term" value="P:neuromuscular synaptic transmission"/>
    <property type="evidence" value="ECO:0007669"/>
    <property type="project" value="UniProtKB-ARBA"/>
</dbReference>
<evidence type="ECO:0000256" key="3">
    <source>
        <dbReference type="ARBA" id="ARBA00022475"/>
    </source>
</evidence>
<dbReference type="InterPro" id="IPR000433">
    <property type="entry name" value="Znf_ZZ"/>
</dbReference>
<feature type="non-terminal residue" evidence="21">
    <location>
        <position position="1"/>
    </location>
</feature>
<evidence type="ECO:0000256" key="17">
    <source>
        <dbReference type="SAM" id="MobiDB-lite"/>
    </source>
</evidence>
<evidence type="ECO:0000256" key="5">
    <source>
        <dbReference type="ARBA" id="ARBA00022723"/>
    </source>
</evidence>
<dbReference type="Gene3D" id="2.20.70.10">
    <property type="match status" value="1"/>
</dbReference>
<keyword evidence="10" id="KW-0472">Membrane</keyword>
<evidence type="ECO:0000256" key="7">
    <source>
        <dbReference type="ARBA" id="ARBA00022771"/>
    </source>
</evidence>
<dbReference type="GO" id="GO:0046716">
    <property type="term" value="P:muscle cell cellular homeostasis"/>
    <property type="evidence" value="ECO:0007669"/>
    <property type="project" value="UniProtKB-ARBA"/>
</dbReference>
<feature type="compositionally biased region" description="Basic and acidic residues" evidence="17">
    <location>
        <begin position="2033"/>
        <end position="2050"/>
    </location>
</feature>
<evidence type="ECO:0000256" key="4">
    <source>
        <dbReference type="ARBA" id="ARBA00022490"/>
    </source>
</evidence>